<reference evidence="5" key="3">
    <citation type="submission" date="2025-09" db="UniProtKB">
        <authorList>
            <consortium name="Ensembl"/>
        </authorList>
    </citation>
    <scope>IDENTIFICATION</scope>
</reference>
<gene>
    <name evidence="5" type="primary">LOC115300276</name>
</gene>
<dbReference type="InterPro" id="IPR059017">
    <property type="entry name" value="PMEL_NMB_N"/>
</dbReference>
<reference evidence="5" key="2">
    <citation type="submission" date="2025-08" db="UniProtKB">
        <authorList>
            <consortium name="Ensembl"/>
        </authorList>
    </citation>
    <scope>IDENTIFICATION</scope>
</reference>
<evidence type="ECO:0000256" key="1">
    <source>
        <dbReference type="SAM" id="Phobius"/>
    </source>
</evidence>
<feature type="transmembrane region" description="Helical" evidence="1">
    <location>
        <begin position="226"/>
        <end position="246"/>
    </location>
</feature>
<dbReference type="GO" id="GO:0005886">
    <property type="term" value="C:plasma membrane"/>
    <property type="evidence" value="ECO:0007669"/>
    <property type="project" value="TreeGrafter"/>
</dbReference>
<organism evidence="5 6">
    <name type="scientific">Suricata suricatta</name>
    <name type="common">Meerkat</name>
    <dbReference type="NCBI Taxonomy" id="37032"/>
    <lineage>
        <taxon>Eukaryota</taxon>
        <taxon>Metazoa</taxon>
        <taxon>Chordata</taxon>
        <taxon>Craniata</taxon>
        <taxon>Vertebrata</taxon>
        <taxon>Euteleostomi</taxon>
        <taxon>Mammalia</taxon>
        <taxon>Eutheria</taxon>
        <taxon>Laurasiatheria</taxon>
        <taxon>Carnivora</taxon>
        <taxon>Feliformia</taxon>
        <taxon>Herpestidae</taxon>
        <taxon>Suricata</taxon>
    </lineage>
</organism>
<dbReference type="InterPro" id="IPR046846">
    <property type="entry name" value="PKAT_KLD"/>
</dbReference>
<dbReference type="Ensembl" id="ENSSSUT00005022664.1">
    <property type="protein sequence ID" value="ENSSSUP00005019813.1"/>
    <property type="gene ID" value="ENSSSUG00005012850.1"/>
</dbReference>
<feature type="domain" description="PMEL/NMB N-terminal" evidence="4">
    <location>
        <begin position="24"/>
        <end position="126"/>
    </location>
</feature>
<dbReference type="Proteomes" id="UP000472268">
    <property type="component" value="Chromosome 8"/>
</dbReference>
<dbReference type="PANTHER" id="PTHR11861:SF1">
    <property type="entry name" value="MELANOCYTE PROTEIN PMEL"/>
    <property type="match status" value="1"/>
</dbReference>
<name>A0A673U2Y2_SURSU</name>
<protein>
    <recommendedName>
        <fullName evidence="7">Premelanosome protein</fullName>
    </recommendedName>
</protein>
<accession>A0A673U2Y2</accession>
<dbReference type="OMA" id="QTWEGIE"/>
<keyword evidence="1" id="KW-0472">Membrane</keyword>
<keyword evidence="2" id="KW-0732">Signal</keyword>
<evidence type="ECO:0000313" key="5">
    <source>
        <dbReference type="Ensembl" id="ENSSSUP00005019813.1"/>
    </source>
</evidence>
<dbReference type="Pfam" id="PF26141">
    <property type="entry name" value="PMEL_NMB_N"/>
    <property type="match status" value="1"/>
</dbReference>
<sequence length="294" mass="31423">MNLVLRKCLLHVAVMRALLAVGPDCWRSGQVALKVSNDGPTLVGANASFSIALYFPESQKVLPDGQVIWANNTIINGSQVWEGQPVYPQVSDDTCIFPDGKSCPSGPGSQTRSFVYVWKTWGQYCADILQAVPSSEGDAFELTMSCQGELPKEACMDLSPPGCQAPAQRLCQPVPPSPACQLVLHQVLKGGSGTYCLNVSLADANSLAMVSTQLVMPGGEAGLGQAPLFGGILLVLMAVVLMSLIYRQKLLKQGSGLPLPQLPRGSTHWLQLPRVFHSCPIGENRPLLSGQQQV</sequence>
<dbReference type="AlphaFoldDB" id="A0A673U2Y2"/>
<feature type="domain" description="PKAT KLD" evidence="3">
    <location>
        <begin position="145"/>
        <end position="196"/>
    </location>
</feature>
<dbReference type="GO" id="GO:0042470">
    <property type="term" value="C:melanosome"/>
    <property type="evidence" value="ECO:0007669"/>
    <property type="project" value="TreeGrafter"/>
</dbReference>
<evidence type="ECO:0000259" key="4">
    <source>
        <dbReference type="Pfam" id="PF26141"/>
    </source>
</evidence>
<evidence type="ECO:0000313" key="6">
    <source>
        <dbReference type="Proteomes" id="UP000472268"/>
    </source>
</evidence>
<feature type="signal peptide" evidence="2">
    <location>
        <begin position="1"/>
        <end position="20"/>
    </location>
</feature>
<evidence type="ECO:0000256" key="2">
    <source>
        <dbReference type="SAM" id="SignalP"/>
    </source>
</evidence>
<proteinExistence type="predicted"/>
<dbReference type="PANTHER" id="PTHR11861">
    <property type="entry name" value="MELANOCYTE PROTEIN PMEL 17-RELATED"/>
    <property type="match status" value="1"/>
</dbReference>
<evidence type="ECO:0008006" key="7">
    <source>
        <dbReference type="Google" id="ProtNLM"/>
    </source>
</evidence>
<keyword evidence="1" id="KW-0812">Transmembrane</keyword>
<dbReference type="Pfam" id="PF20433">
    <property type="entry name" value="PKAT_KLD"/>
    <property type="match status" value="1"/>
</dbReference>
<dbReference type="InterPro" id="IPR045219">
    <property type="entry name" value="PKAT"/>
</dbReference>
<keyword evidence="6" id="KW-1185">Reference proteome</keyword>
<dbReference type="GO" id="GO:0032438">
    <property type="term" value="P:melanosome organization"/>
    <property type="evidence" value="ECO:0007669"/>
    <property type="project" value="TreeGrafter"/>
</dbReference>
<reference evidence="5 6" key="1">
    <citation type="submission" date="2019-05" db="EMBL/GenBank/DDBJ databases">
        <title>A Chromosome-scale Meerkat (S. suricatta) Genome Assembly.</title>
        <authorList>
            <person name="Dudchenko O."/>
            <person name="Lieberman Aiden E."/>
            <person name="Tung J."/>
            <person name="Barreiro L.B."/>
            <person name="Clutton-Brock T.H."/>
        </authorList>
    </citation>
    <scope>NUCLEOTIDE SEQUENCE [LARGE SCALE GENOMIC DNA]</scope>
</reference>
<evidence type="ECO:0000259" key="3">
    <source>
        <dbReference type="Pfam" id="PF20433"/>
    </source>
</evidence>
<keyword evidence="1" id="KW-1133">Transmembrane helix</keyword>
<feature type="chain" id="PRO_5025488796" description="Premelanosome protein" evidence="2">
    <location>
        <begin position="21"/>
        <end position="294"/>
    </location>
</feature>